<accession>A0A5M6ZNP5</accession>
<name>A0A5M6ZNP5_9PROT</name>
<proteinExistence type="predicted"/>
<evidence type="ECO:0000313" key="1">
    <source>
        <dbReference type="EMBL" id="KAA5803851.1"/>
    </source>
</evidence>
<dbReference type="AlphaFoldDB" id="A0A5M6ZNP5"/>
<protein>
    <recommendedName>
        <fullName evidence="3">Bacteriocin</fullName>
    </recommendedName>
</protein>
<comment type="caution">
    <text evidence="1">The sequence shown here is derived from an EMBL/GenBank/DDBJ whole genome shotgun (WGS) entry which is preliminary data.</text>
</comment>
<reference evidence="1 2" key="1">
    <citation type="submission" date="2019-09" db="EMBL/GenBank/DDBJ databases">
        <authorList>
            <person name="Kevbrin V."/>
            <person name="Grouzdev D.S."/>
        </authorList>
    </citation>
    <scope>NUCLEOTIDE SEQUENCE [LARGE SCALE GENOMIC DNA]</scope>
    <source>
        <strain evidence="1 2">G-192</strain>
    </source>
</reference>
<organism evidence="1 2">
    <name type="scientific">Alkalicaulis satelles</name>
    <dbReference type="NCBI Taxonomy" id="2609175"/>
    <lineage>
        <taxon>Bacteria</taxon>
        <taxon>Pseudomonadati</taxon>
        <taxon>Pseudomonadota</taxon>
        <taxon>Alphaproteobacteria</taxon>
        <taxon>Maricaulales</taxon>
        <taxon>Maricaulaceae</taxon>
        <taxon>Alkalicaulis</taxon>
    </lineage>
</organism>
<evidence type="ECO:0000313" key="2">
    <source>
        <dbReference type="Proteomes" id="UP000325122"/>
    </source>
</evidence>
<dbReference type="RefSeq" id="WP_150023119.1">
    <property type="nucleotide sequence ID" value="NZ_VWOJ01000002.1"/>
</dbReference>
<gene>
    <name evidence="1" type="ORF">F1654_08615</name>
</gene>
<sequence>MTHHLVPFDNAAGRLLSADEIDFVCGGESDGSVVSCSAVVGAGSLAAGAALGVQGMKTGAKIGAAGGVKGAIAGAIIGAVSGMVVGLAGGAGAHAVACS</sequence>
<dbReference type="EMBL" id="VWOJ01000002">
    <property type="protein sequence ID" value="KAA5803851.1"/>
    <property type="molecule type" value="Genomic_DNA"/>
</dbReference>
<evidence type="ECO:0008006" key="3">
    <source>
        <dbReference type="Google" id="ProtNLM"/>
    </source>
</evidence>
<dbReference type="Proteomes" id="UP000325122">
    <property type="component" value="Unassembled WGS sequence"/>
</dbReference>
<keyword evidence="2" id="KW-1185">Reference proteome</keyword>